<gene>
    <name evidence="3" type="ORF">QNI16_33130</name>
</gene>
<evidence type="ECO:0000256" key="2">
    <source>
        <dbReference type="PIRNR" id="PIRNR006221"/>
    </source>
</evidence>
<evidence type="ECO:0000313" key="4">
    <source>
        <dbReference type="Proteomes" id="UP001241110"/>
    </source>
</evidence>
<keyword evidence="2 3" id="KW-0418">Kinase</keyword>
<reference evidence="3" key="1">
    <citation type="submission" date="2023-05" db="EMBL/GenBank/DDBJ databases">
        <authorList>
            <person name="Zhang X."/>
        </authorList>
    </citation>
    <scope>NUCLEOTIDE SEQUENCE</scope>
    <source>
        <strain evidence="3">YF14B1</strain>
    </source>
</reference>
<dbReference type="EMBL" id="JASJOS010000019">
    <property type="protein sequence ID" value="MDJ1485382.1"/>
    <property type="molecule type" value="Genomic_DNA"/>
</dbReference>
<dbReference type="InterPro" id="IPR011009">
    <property type="entry name" value="Kinase-like_dom_sf"/>
</dbReference>
<organism evidence="3 4">
    <name type="scientific">Xanthocytophaga flava</name>
    <dbReference type="NCBI Taxonomy" id="3048013"/>
    <lineage>
        <taxon>Bacteria</taxon>
        <taxon>Pseudomonadati</taxon>
        <taxon>Bacteroidota</taxon>
        <taxon>Cytophagia</taxon>
        <taxon>Cytophagales</taxon>
        <taxon>Rhodocytophagaceae</taxon>
        <taxon>Xanthocytophaga</taxon>
    </lineage>
</organism>
<evidence type="ECO:0000256" key="1">
    <source>
        <dbReference type="ARBA" id="ARBA00009460"/>
    </source>
</evidence>
<dbReference type="PANTHER" id="PTHR12149">
    <property type="entry name" value="FRUCTOSAMINE 3 KINASE-RELATED PROTEIN"/>
    <property type="match status" value="1"/>
</dbReference>
<keyword evidence="2" id="KW-0808">Transferase</keyword>
<sequence>MDFRGLHEEYVQFLETIFFTTLGKEVSILDYHFLSGGCINQTIQATTSAGTFFVKWNESMEEDFFACEAKGLTLLKEAGEISVPEVIGYGQNGQKTYLILEFLPFTYAKSNYWADLGTSLARLHTHSQPEFGLSYPNYIGSLPQTNTAFTNGVDFFIECRLKPQVGLAVYNQLMPQTLYTKFQHLYTRLADIFPNEKPALLHGDLWHGNVLIGKDGYASLIDPAVYYGNREAEIAFTYLFGGFEPAFYDAYTQTTPLEPGFAERKAIYNLYPLLVHLNLFGSGYLSGIEQTLHPF</sequence>
<evidence type="ECO:0000313" key="3">
    <source>
        <dbReference type="EMBL" id="MDJ1485382.1"/>
    </source>
</evidence>
<dbReference type="Gene3D" id="3.90.1200.10">
    <property type="match status" value="1"/>
</dbReference>
<dbReference type="PANTHER" id="PTHR12149:SF8">
    <property type="entry name" value="PROTEIN-RIBULOSAMINE 3-KINASE"/>
    <property type="match status" value="1"/>
</dbReference>
<dbReference type="Gene3D" id="3.30.200.20">
    <property type="entry name" value="Phosphorylase Kinase, domain 1"/>
    <property type="match status" value="1"/>
</dbReference>
<dbReference type="RefSeq" id="WP_313987869.1">
    <property type="nucleotide sequence ID" value="NZ_JASJOS010000019.1"/>
</dbReference>
<dbReference type="InterPro" id="IPR016477">
    <property type="entry name" value="Fructo-/Ketosamine-3-kinase"/>
</dbReference>
<protein>
    <submittedName>
        <fullName evidence="3">Fructosamine kinase family protein</fullName>
    </submittedName>
</protein>
<dbReference type="AlphaFoldDB" id="A0AAE3QTW6"/>
<dbReference type="Pfam" id="PF03881">
    <property type="entry name" value="Fructosamin_kin"/>
    <property type="match status" value="1"/>
</dbReference>
<proteinExistence type="inferred from homology"/>
<dbReference type="GO" id="GO:0016301">
    <property type="term" value="F:kinase activity"/>
    <property type="evidence" value="ECO:0007669"/>
    <property type="project" value="UniProtKB-UniRule"/>
</dbReference>
<dbReference type="PIRSF" id="PIRSF006221">
    <property type="entry name" value="Ketosamine-3-kinase"/>
    <property type="match status" value="1"/>
</dbReference>
<name>A0AAE3QTW6_9BACT</name>
<comment type="caution">
    <text evidence="3">The sequence shown here is derived from an EMBL/GenBank/DDBJ whole genome shotgun (WGS) entry which is preliminary data.</text>
</comment>
<dbReference type="SUPFAM" id="SSF56112">
    <property type="entry name" value="Protein kinase-like (PK-like)"/>
    <property type="match status" value="1"/>
</dbReference>
<comment type="similarity">
    <text evidence="1 2">Belongs to the fructosamine kinase family.</text>
</comment>
<dbReference type="Proteomes" id="UP001241110">
    <property type="component" value="Unassembled WGS sequence"/>
</dbReference>
<accession>A0AAE3QTW6</accession>